<dbReference type="SUPFAM" id="SSF52821">
    <property type="entry name" value="Rhodanese/Cell cycle control phosphatase"/>
    <property type="match status" value="1"/>
</dbReference>
<keyword evidence="3" id="KW-1185">Reference proteome</keyword>
<dbReference type="Gene3D" id="3.40.250.10">
    <property type="entry name" value="Rhodanese-like domain"/>
    <property type="match status" value="1"/>
</dbReference>
<dbReference type="InterPro" id="IPR050229">
    <property type="entry name" value="GlpE_sulfurtransferase"/>
</dbReference>
<dbReference type="Proteomes" id="UP000619534">
    <property type="component" value="Unassembled WGS sequence"/>
</dbReference>
<organism evidence="2 3">
    <name type="scientific">Thalassobacillus devorans</name>
    <dbReference type="NCBI Taxonomy" id="279813"/>
    <lineage>
        <taxon>Bacteria</taxon>
        <taxon>Bacillati</taxon>
        <taxon>Bacillota</taxon>
        <taxon>Bacilli</taxon>
        <taxon>Bacillales</taxon>
        <taxon>Bacillaceae</taxon>
        <taxon>Thalassobacillus</taxon>
    </lineage>
</organism>
<reference evidence="3" key="1">
    <citation type="journal article" date="2019" name="Int. J. Syst. Evol. Microbiol.">
        <title>The Global Catalogue of Microorganisms (GCM) 10K type strain sequencing project: providing services to taxonomists for standard genome sequencing and annotation.</title>
        <authorList>
            <consortium name="The Broad Institute Genomics Platform"/>
            <consortium name="The Broad Institute Genome Sequencing Center for Infectious Disease"/>
            <person name="Wu L."/>
            <person name="Ma J."/>
        </authorList>
    </citation>
    <scope>NUCLEOTIDE SEQUENCE [LARGE SCALE GENOMIC DNA]</scope>
    <source>
        <strain evidence="3">CCM 7282</strain>
    </source>
</reference>
<sequence>MAYEKEGVTQIDVTELKQALKDDETIVIDIREHEEYVEAHIPGLPLIPMSEIVDVVDDFEKDKEYVLVCRSGRRSHETSKFFKMNGIEQVKNYEGGMLAWDEDVQTGEENIINNVKDLYKGGA</sequence>
<comment type="caution">
    <text evidence="2">The sequence shown here is derived from an EMBL/GenBank/DDBJ whole genome shotgun (WGS) entry which is preliminary data.</text>
</comment>
<dbReference type="CDD" id="cd00158">
    <property type="entry name" value="RHOD"/>
    <property type="match status" value="1"/>
</dbReference>
<name>A0ABQ1NIQ6_9BACI</name>
<gene>
    <name evidence="2" type="primary">ytwF</name>
    <name evidence="2" type="ORF">GCM10007216_03120</name>
</gene>
<protein>
    <recommendedName>
        <fullName evidence="1">Rhodanese domain-containing protein</fullName>
    </recommendedName>
</protein>
<dbReference type="SMART" id="SM00450">
    <property type="entry name" value="RHOD"/>
    <property type="match status" value="1"/>
</dbReference>
<dbReference type="PANTHER" id="PTHR43031">
    <property type="entry name" value="FAD-DEPENDENT OXIDOREDUCTASE"/>
    <property type="match status" value="1"/>
</dbReference>
<accession>A0ABQ1NIQ6</accession>
<dbReference type="Pfam" id="PF00581">
    <property type="entry name" value="Rhodanese"/>
    <property type="match status" value="1"/>
</dbReference>
<dbReference type="PANTHER" id="PTHR43031:SF17">
    <property type="entry name" value="SULFURTRANSFERASE YTWF-RELATED"/>
    <property type="match status" value="1"/>
</dbReference>
<dbReference type="RefSeq" id="WP_062444691.1">
    <property type="nucleotide sequence ID" value="NZ_CTEA01000005.1"/>
</dbReference>
<evidence type="ECO:0000259" key="1">
    <source>
        <dbReference type="PROSITE" id="PS50206"/>
    </source>
</evidence>
<proteinExistence type="predicted"/>
<evidence type="ECO:0000313" key="2">
    <source>
        <dbReference type="EMBL" id="GGC75944.1"/>
    </source>
</evidence>
<evidence type="ECO:0000313" key="3">
    <source>
        <dbReference type="Proteomes" id="UP000619534"/>
    </source>
</evidence>
<dbReference type="InterPro" id="IPR001763">
    <property type="entry name" value="Rhodanese-like_dom"/>
</dbReference>
<dbReference type="PROSITE" id="PS50206">
    <property type="entry name" value="RHODANESE_3"/>
    <property type="match status" value="1"/>
</dbReference>
<feature type="domain" description="Rhodanese" evidence="1">
    <location>
        <begin position="21"/>
        <end position="109"/>
    </location>
</feature>
<dbReference type="InterPro" id="IPR036873">
    <property type="entry name" value="Rhodanese-like_dom_sf"/>
</dbReference>
<dbReference type="EMBL" id="BMCJ01000001">
    <property type="protein sequence ID" value="GGC75944.1"/>
    <property type="molecule type" value="Genomic_DNA"/>
</dbReference>